<reference evidence="2" key="1">
    <citation type="journal article" date="2014" name="Front. Microbiol.">
        <title>High frequency of phylogenetically diverse reductive dehalogenase-homologous genes in deep subseafloor sedimentary metagenomes.</title>
        <authorList>
            <person name="Kawai M."/>
            <person name="Futagami T."/>
            <person name="Toyoda A."/>
            <person name="Takaki Y."/>
            <person name="Nishi S."/>
            <person name="Hori S."/>
            <person name="Arai W."/>
            <person name="Tsubouchi T."/>
            <person name="Morono Y."/>
            <person name="Uchiyama I."/>
            <person name="Ito T."/>
            <person name="Fujiyama A."/>
            <person name="Inagaki F."/>
            <person name="Takami H."/>
        </authorList>
    </citation>
    <scope>NUCLEOTIDE SEQUENCE</scope>
    <source>
        <strain evidence="2">Expedition CK06-06</strain>
    </source>
</reference>
<dbReference type="InterPro" id="IPR029044">
    <property type="entry name" value="Nucleotide-diphossugar_trans"/>
</dbReference>
<dbReference type="Gene3D" id="3.90.550.10">
    <property type="entry name" value="Spore Coat Polysaccharide Biosynthesis Protein SpsA, Chain A"/>
    <property type="match status" value="1"/>
</dbReference>
<sequence>MADAPLVSVVVPTRNRREVLSRALEALARQTYEPFEIIVVDDGSTDDTPMLLARFAEQNPSLAFRWLRNEPQRGANPSRNRGVGEARGPFVAFVDDDCIAEPEWLERLLAGFLSDRVAAVTGRVDDPEPANIYELTFKGTHRVHGRGKATRLVAGNM</sequence>
<dbReference type="Pfam" id="PF00535">
    <property type="entry name" value="Glycos_transf_2"/>
    <property type="match status" value="1"/>
</dbReference>
<accession>X0THG3</accession>
<dbReference type="SUPFAM" id="SSF53448">
    <property type="entry name" value="Nucleotide-diphospho-sugar transferases"/>
    <property type="match status" value="1"/>
</dbReference>
<feature type="non-terminal residue" evidence="2">
    <location>
        <position position="157"/>
    </location>
</feature>
<comment type="caution">
    <text evidence="2">The sequence shown here is derived from an EMBL/GenBank/DDBJ whole genome shotgun (WGS) entry which is preliminary data.</text>
</comment>
<evidence type="ECO:0000313" key="2">
    <source>
        <dbReference type="EMBL" id="GAF92689.1"/>
    </source>
</evidence>
<dbReference type="InterPro" id="IPR001173">
    <property type="entry name" value="Glyco_trans_2-like"/>
</dbReference>
<evidence type="ECO:0000259" key="1">
    <source>
        <dbReference type="Pfam" id="PF00535"/>
    </source>
</evidence>
<dbReference type="InterPro" id="IPR050834">
    <property type="entry name" value="Glycosyltransf_2"/>
</dbReference>
<dbReference type="AlphaFoldDB" id="X0THG3"/>
<dbReference type="PANTHER" id="PTHR43685:SF3">
    <property type="entry name" value="SLR2126 PROTEIN"/>
    <property type="match status" value="1"/>
</dbReference>
<organism evidence="2">
    <name type="scientific">marine sediment metagenome</name>
    <dbReference type="NCBI Taxonomy" id="412755"/>
    <lineage>
        <taxon>unclassified sequences</taxon>
        <taxon>metagenomes</taxon>
        <taxon>ecological metagenomes</taxon>
    </lineage>
</organism>
<dbReference type="CDD" id="cd00761">
    <property type="entry name" value="Glyco_tranf_GTA_type"/>
    <property type="match status" value="1"/>
</dbReference>
<protein>
    <recommendedName>
        <fullName evidence="1">Glycosyltransferase 2-like domain-containing protein</fullName>
    </recommendedName>
</protein>
<dbReference type="EMBL" id="BARS01011690">
    <property type="protein sequence ID" value="GAF92689.1"/>
    <property type="molecule type" value="Genomic_DNA"/>
</dbReference>
<gene>
    <name evidence="2" type="ORF">S01H1_21166</name>
</gene>
<dbReference type="PANTHER" id="PTHR43685">
    <property type="entry name" value="GLYCOSYLTRANSFERASE"/>
    <property type="match status" value="1"/>
</dbReference>
<name>X0THG3_9ZZZZ</name>
<proteinExistence type="predicted"/>
<feature type="domain" description="Glycosyltransferase 2-like" evidence="1">
    <location>
        <begin position="8"/>
        <end position="126"/>
    </location>
</feature>